<dbReference type="EMBL" id="GG662614">
    <property type="protein sequence ID" value="EAS00467.2"/>
    <property type="molecule type" value="Genomic_DNA"/>
</dbReference>
<keyword evidence="1" id="KW-1133">Transmembrane helix</keyword>
<dbReference type="Proteomes" id="UP000009168">
    <property type="component" value="Unassembled WGS sequence"/>
</dbReference>
<dbReference type="HOGENOM" id="CLU_377449_0_0_1"/>
<keyword evidence="1" id="KW-0812">Transmembrane</keyword>
<dbReference type="PROSITE" id="PS50195">
    <property type="entry name" value="PX"/>
    <property type="match status" value="2"/>
</dbReference>
<dbReference type="RefSeq" id="XP_001020712.2">
    <property type="nucleotide sequence ID" value="XM_001020712.3"/>
</dbReference>
<dbReference type="GO" id="GO:0035091">
    <property type="term" value="F:phosphatidylinositol binding"/>
    <property type="evidence" value="ECO:0007669"/>
    <property type="project" value="InterPro"/>
</dbReference>
<feature type="transmembrane region" description="Helical" evidence="1">
    <location>
        <begin position="121"/>
        <end position="139"/>
    </location>
</feature>
<dbReference type="OrthoDB" id="430293at2759"/>
<evidence type="ECO:0000313" key="4">
    <source>
        <dbReference type="Proteomes" id="UP000009168"/>
    </source>
</evidence>
<dbReference type="InParanoid" id="Q23VB5"/>
<evidence type="ECO:0000256" key="1">
    <source>
        <dbReference type="SAM" id="Phobius"/>
    </source>
</evidence>
<proteinExistence type="predicted"/>
<dbReference type="GeneID" id="7826984"/>
<dbReference type="Gene3D" id="3.30.1520.10">
    <property type="entry name" value="Phox-like domain"/>
    <property type="match status" value="3"/>
</dbReference>
<sequence>MESDAVVFYIELFIPIFSLLFCVPLYLRKQCLKTIAQQNLQSYSKKYKNYRIVLQIFNILAYTNLVVLQLCSIPILMMDNESYQYIYPIIWVFPIVVGAIQIYIEDKEFHSKIPLMIYHKIYWIGQMVISFIIVVYLFITKDKQDTDELIRLFSFTGRAVIQMIIAVYIFIKKQDIQEFMDLRFLIWDLEVNQIQTPLIKPANDEMVFDNNSDQGPSDNEIDVIVLPGFVTQHSSLQFKLRVILNPRRTVSGSNNMNQLYGITNSQKEYTITKEYSEFIQLQEDLNEEIRNDEAVTDSTIEDMNNINLLCTNNISLEYSQVESLSNKLKEFMKFVCKNPNIYYSCFLKFIKISEMDLKQYYLELKNNNPKRQDYQRQNQRLESANNQSQSFNIDYKNQEYFEVIFDKSEEKNIDHVKYQIKITNLSNKCYVKLQMRYSELRQMHQALKQHFKNMPKFPSKIIKTNSSALQDRMIQLQLYLCILLNEDEYHRESILSNQLNPYITKQFGSKLWHTGTVNLYRCNYYQWRAESCGSFIQMTDKESKGFTVYRFTVFENESRRGQIEKRFKEFVKLHEFVEHKFSHIVDSLPSLPPKISNFNTNIPKEKRQLDLQEYMNKLFRINNIDSCYFFRQFFSIVSQPLELLNMSQSPQLQPQEILNNPEQTSELMDDVLNLRDQMDTSNQAENHLNSLQIDELQQYAGQISPSTN</sequence>
<dbReference type="InterPro" id="IPR036871">
    <property type="entry name" value="PX_dom_sf"/>
</dbReference>
<dbReference type="AlphaFoldDB" id="Q23VB5"/>
<feature type="transmembrane region" description="Helical" evidence="1">
    <location>
        <begin position="52"/>
        <end position="77"/>
    </location>
</feature>
<protein>
    <submittedName>
        <fullName evidence="3">PX domain protein</fullName>
    </submittedName>
</protein>
<gene>
    <name evidence="3" type="ORF">TTHERM_01295300</name>
</gene>
<feature type="domain" description="PX" evidence="2">
    <location>
        <begin position="396"/>
        <end position="506"/>
    </location>
</feature>
<keyword evidence="4" id="KW-1185">Reference proteome</keyword>
<keyword evidence="1" id="KW-0472">Membrane</keyword>
<organism evidence="3 4">
    <name type="scientific">Tetrahymena thermophila (strain SB210)</name>
    <dbReference type="NCBI Taxonomy" id="312017"/>
    <lineage>
        <taxon>Eukaryota</taxon>
        <taxon>Sar</taxon>
        <taxon>Alveolata</taxon>
        <taxon>Ciliophora</taxon>
        <taxon>Intramacronucleata</taxon>
        <taxon>Oligohymenophorea</taxon>
        <taxon>Hymenostomatida</taxon>
        <taxon>Tetrahymenina</taxon>
        <taxon>Tetrahymenidae</taxon>
        <taxon>Tetrahymena</taxon>
    </lineage>
</organism>
<accession>Q23VB5</accession>
<name>Q23VB5_TETTS</name>
<dbReference type="SUPFAM" id="SSF64268">
    <property type="entry name" value="PX domain"/>
    <property type="match status" value="2"/>
</dbReference>
<evidence type="ECO:0000259" key="2">
    <source>
        <dbReference type="PROSITE" id="PS50195"/>
    </source>
</evidence>
<dbReference type="Pfam" id="PF00787">
    <property type="entry name" value="PX"/>
    <property type="match status" value="2"/>
</dbReference>
<dbReference type="CDD" id="cd06093">
    <property type="entry name" value="PX_domain"/>
    <property type="match status" value="2"/>
</dbReference>
<dbReference type="KEGG" id="tet:TTHERM_01295300"/>
<dbReference type="InterPro" id="IPR001683">
    <property type="entry name" value="PX_dom"/>
</dbReference>
<feature type="transmembrane region" description="Helical" evidence="1">
    <location>
        <begin position="83"/>
        <end position="100"/>
    </location>
</feature>
<feature type="domain" description="PX" evidence="2">
    <location>
        <begin position="527"/>
        <end position="641"/>
    </location>
</feature>
<feature type="transmembrane region" description="Helical" evidence="1">
    <location>
        <begin position="151"/>
        <end position="171"/>
    </location>
</feature>
<evidence type="ECO:0000313" key="3">
    <source>
        <dbReference type="EMBL" id="EAS00467.2"/>
    </source>
</evidence>
<feature type="transmembrane region" description="Helical" evidence="1">
    <location>
        <begin position="6"/>
        <end position="27"/>
    </location>
</feature>
<reference evidence="4" key="1">
    <citation type="journal article" date="2006" name="PLoS Biol.">
        <title>Macronuclear genome sequence of the ciliate Tetrahymena thermophila, a model eukaryote.</title>
        <authorList>
            <person name="Eisen J.A."/>
            <person name="Coyne R.S."/>
            <person name="Wu M."/>
            <person name="Wu D."/>
            <person name="Thiagarajan M."/>
            <person name="Wortman J.R."/>
            <person name="Badger J.H."/>
            <person name="Ren Q."/>
            <person name="Amedeo P."/>
            <person name="Jones K.M."/>
            <person name="Tallon L.J."/>
            <person name="Delcher A.L."/>
            <person name="Salzberg S.L."/>
            <person name="Silva J.C."/>
            <person name="Haas B.J."/>
            <person name="Majoros W.H."/>
            <person name="Farzad M."/>
            <person name="Carlton J.M."/>
            <person name="Smith R.K. Jr."/>
            <person name="Garg J."/>
            <person name="Pearlman R.E."/>
            <person name="Karrer K.M."/>
            <person name="Sun L."/>
            <person name="Manning G."/>
            <person name="Elde N.C."/>
            <person name="Turkewitz A.P."/>
            <person name="Asai D.J."/>
            <person name="Wilkes D.E."/>
            <person name="Wang Y."/>
            <person name="Cai H."/>
            <person name="Collins K."/>
            <person name="Stewart B.A."/>
            <person name="Lee S.R."/>
            <person name="Wilamowska K."/>
            <person name="Weinberg Z."/>
            <person name="Ruzzo W.L."/>
            <person name="Wloga D."/>
            <person name="Gaertig J."/>
            <person name="Frankel J."/>
            <person name="Tsao C.-C."/>
            <person name="Gorovsky M.A."/>
            <person name="Keeling P.J."/>
            <person name="Waller R.F."/>
            <person name="Patron N.J."/>
            <person name="Cherry J.M."/>
            <person name="Stover N.A."/>
            <person name="Krieger C.J."/>
            <person name="del Toro C."/>
            <person name="Ryder H.F."/>
            <person name="Williamson S.C."/>
            <person name="Barbeau R.A."/>
            <person name="Hamilton E.P."/>
            <person name="Orias E."/>
        </authorList>
    </citation>
    <scope>NUCLEOTIDE SEQUENCE [LARGE SCALE GENOMIC DNA]</scope>
    <source>
        <strain evidence="4">SB210</strain>
    </source>
</reference>